<dbReference type="PRINTS" id="PR00252">
    <property type="entry name" value="NRIONCHANNEL"/>
</dbReference>
<dbReference type="Gene3D" id="2.70.170.10">
    <property type="entry name" value="Neurotransmitter-gated ion-channel ligand-binding domain"/>
    <property type="match status" value="1"/>
</dbReference>
<dbReference type="CDD" id="cd19031">
    <property type="entry name" value="LGIC_ECD_nAChR_proto_alpha-like"/>
    <property type="match status" value="1"/>
</dbReference>
<keyword evidence="3" id="KW-1003">Cell membrane</keyword>
<evidence type="ECO:0000256" key="11">
    <source>
        <dbReference type="ARBA" id="ARBA00023170"/>
    </source>
</evidence>
<keyword evidence="14" id="KW-1071">Ligand-gated ion channel</keyword>
<keyword evidence="13" id="KW-0628">Postsynaptic cell membrane</keyword>
<feature type="transmembrane region" description="Helical" evidence="17">
    <location>
        <begin position="316"/>
        <end position="337"/>
    </location>
</feature>
<dbReference type="InterPro" id="IPR006029">
    <property type="entry name" value="Neurotrans-gated_channel_TM"/>
</dbReference>
<feature type="transmembrane region" description="Helical" evidence="17">
    <location>
        <begin position="282"/>
        <end position="304"/>
    </location>
</feature>
<evidence type="ECO:0000256" key="3">
    <source>
        <dbReference type="ARBA" id="ARBA00022475"/>
    </source>
</evidence>
<keyword evidence="9 17" id="KW-0472">Membrane</keyword>
<proteinExistence type="inferred from homology"/>
<dbReference type="SUPFAM" id="SSF63712">
    <property type="entry name" value="Nicotinic receptor ligand binding domain-like"/>
    <property type="match status" value="1"/>
</dbReference>
<evidence type="ECO:0000259" key="19">
    <source>
        <dbReference type="Pfam" id="PF02932"/>
    </source>
</evidence>
<dbReference type="CDD" id="cd19064">
    <property type="entry name" value="LGIC_TM_nAChR"/>
    <property type="match status" value="1"/>
</dbReference>
<evidence type="ECO:0000256" key="13">
    <source>
        <dbReference type="ARBA" id="ARBA00023257"/>
    </source>
</evidence>
<evidence type="ECO:0000256" key="2">
    <source>
        <dbReference type="ARBA" id="ARBA00022448"/>
    </source>
</evidence>
<keyword evidence="6 17" id="KW-1133">Transmembrane helix</keyword>
<evidence type="ECO:0000259" key="18">
    <source>
        <dbReference type="Pfam" id="PF02931"/>
    </source>
</evidence>
<feature type="transmembrane region" description="Helical" evidence="17">
    <location>
        <begin position="494"/>
        <end position="518"/>
    </location>
</feature>
<evidence type="ECO:0000256" key="4">
    <source>
        <dbReference type="ARBA" id="ARBA00022692"/>
    </source>
</evidence>
<evidence type="ECO:0000256" key="17">
    <source>
        <dbReference type="RuleBase" id="RU000687"/>
    </source>
</evidence>
<keyword evidence="11" id="KW-0675">Receptor</keyword>
<dbReference type="GO" id="GO:0022848">
    <property type="term" value="F:acetylcholine-gated monoatomic cation-selective channel activity"/>
    <property type="evidence" value="ECO:0007669"/>
    <property type="project" value="InterPro"/>
</dbReference>
<comment type="similarity">
    <text evidence="1">Belongs to the ligand-gated ion channel (TC 1.A.9) family. Acetylcholine receptor (TC 1.A.9.1) subfamily.</text>
</comment>
<sequence length="532" mass="61524">MDSSIIILLIFYLYWCFNGVTVANPEAKRLYEELIKARAYNKLIRPVKNNSEKLTVYLGLRLTQLLDVDEKNQIMTSNVWLKQQWVDEHLKWNPLDFYNLTNISIPANDLWRPDMVLFNNADGNYEVTLMTKATVYYDGRVIWEPPAIYKSSCTIDVEFFPFDIQHCQMKFGSWTYSGEQVDLVHINQTNGSMPVYGNNSVPYAIDLTDFYRSVEWDIIGVPANRNIRKYTCCPQTYPDITFLIIIRRKTLFYTVNLIIPCVGISFLTVLTFYLPSDSGEKVALCISILLSLTVFFLLLAELIPPTSLVVPLVGKYLLFTMILVTLSIVVTVVVLNIHFRSPLTHQMPPWVRRVFLHVLPKLLWMRRPKTIDPLQYQLPSMHQTRTKSSHRAVTTSLTTATSNFVVPLLHSGPYQLRKPKTRLLDDYDVDSDGLEISDSDFERRHQPDEPSLYPHEIKKAFDGLKCIATHMRQEDEEKKVKEEWKYVALVIDRLFLYIFTTACVAGTCGIILQAPSIYDNRKPIDAMKSNRF</sequence>
<dbReference type="OrthoDB" id="5975154at2759"/>
<feature type="domain" description="Neurotransmitter-gated ion-channel transmembrane" evidence="19">
    <location>
        <begin position="257"/>
        <end position="510"/>
    </location>
</feature>
<feature type="domain" description="Neurotransmitter-gated ion-channel ligand-binding" evidence="18">
    <location>
        <begin position="28"/>
        <end position="250"/>
    </location>
</feature>
<name>A0A813Q5Q6_ADIRI</name>
<feature type="signal peptide" evidence="17">
    <location>
        <begin position="1"/>
        <end position="23"/>
    </location>
</feature>
<evidence type="ECO:0000256" key="12">
    <source>
        <dbReference type="ARBA" id="ARBA00023180"/>
    </source>
</evidence>
<evidence type="ECO:0000256" key="10">
    <source>
        <dbReference type="ARBA" id="ARBA00023157"/>
    </source>
</evidence>
<evidence type="ECO:0000256" key="8">
    <source>
        <dbReference type="ARBA" id="ARBA00023065"/>
    </source>
</evidence>
<dbReference type="GO" id="GO:0045211">
    <property type="term" value="C:postsynaptic membrane"/>
    <property type="evidence" value="ECO:0007669"/>
    <property type="project" value="UniProtKB-SubCell"/>
</dbReference>
<dbReference type="InterPro" id="IPR036734">
    <property type="entry name" value="Neur_chan_lig-bd_sf"/>
</dbReference>
<dbReference type="PANTHER" id="PTHR18945">
    <property type="entry name" value="NEUROTRANSMITTER GATED ION CHANNEL"/>
    <property type="match status" value="1"/>
</dbReference>
<feature type="transmembrane region" description="Helical" evidence="17">
    <location>
        <begin position="251"/>
        <end position="275"/>
    </location>
</feature>
<dbReference type="PROSITE" id="PS00236">
    <property type="entry name" value="NEUROTR_ION_CHANNEL"/>
    <property type="match status" value="1"/>
</dbReference>
<dbReference type="InterPro" id="IPR038050">
    <property type="entry name" value="Neuro_actylchol_rec"/>
</dbReference>
<dbReference type="GO" id="GO:0004888">
    <property type="term" value="F:transmembrane signaling receptor activity"/>
    <property type="evidence" value="ECO:0007669"/>
    <property type="project" value="InterPro"/>
</dbReference>
<dbReference type="Proteomes" id="UP000663852">
    <property type="component" value="Unassembled WGS sequence"/>
</dbReference>
<feature type="chain" id="PRO_5033104251" evidence="17">
    <location>
        <begin position="24"/>
        <end position="532"/>
    </location>
</feature>
<evidence type="ECO:0000256" key="9">
    <source>
        <dbReference type="ARBA" id="ARBA00023136"/>
    </source>
</evidence>
<evidence type="ECO:0000256" key="1">
    <source>
        <dbReference type="ARBA" id="ARBA00009237"/>
    </source>
</evidence>
<dbReference type="GO" id="GO:0007271">
    <property type="term" value="P:synaptic transmission, cholinergic"/>
    <property type="evidence" value="ECO:0007669"/>
    <property type="project" value="UniProtKB-ARBA"/>
</dbReference>
<accession>A0A813Q5Q6</accession>
<dbReference type="FunFam" id="1.20.58.390:FF:000012">
    <property type="entry name" value="Acetylcholine receptor subunit alpha-like"/>
    <property type="match status" value="1"/>
</dbReference>
<evidence type="ECO:0000256" key="16">
    <source>
        <dbReference type="ARBA" id="ARBA00034104"/>
    </source>
</evidence>
<dbReference type="EMBL" id="CAJNOJ010000007">
    <property type="protein sequence ID" value="CAF0762442.1"/>
    <property type="molecule type" value="Genomic_DNA"/>
</dbReference>
<keyword evidence="2 17" id="KW-0813">Transport</keyword>
<dbReference type="Pfam" id="PF02931">
    <property type="entry name" value="Neur_chan_LBD"/>
    <property type="match status" value="1"/>
</dbReference>
<evidence type="ECO:0000313" key="21">
    <source>
        <dbReference type="Proteomes" id="UP000663852"/>
    </source>
</evidence>
<dbReference type="Gene3D" id="1.20.58.390">
    <property type="entry name" value="Neurotransmitter-gated ion-channel transmembrane domain"/>
    <property type="match status" value="2"/>
</dbReference>
<keyword evidence="10" id="KW-1015">Disulfide bond</keyword>
<dbReference type="SUPFAM" id="SSF90112">
    <property type="entry name" value="Neurotransmitter-gated ion-channel transmembrane pore"/>
    <property type="match status" value="1"/>
</dbReference>
<dbReference type="InterPro" id="IPR006201">
    <property type="entry name" value="Neur_channel"/>
</dbReference>
<dbReference type="InterPro" id="IPR006202">
    <property type="entry name" value="Neur_chan_lig-bd"/>
</dbReference>
<dbReference type="PRINTS" id="PR00254">
    <property type="entry name" value="NICOTINICR"/>
</dbReference>
<dbReference type="FunFam" id="1.20.58.390:FF:000022">
    <property type="entry name" value="Nicotinic acetylcholine receptor subunit alpha4"/>
    <property type="match status" value="1"/>
</dbReference>
<keyword evidence="12" id="KW-0325">Glycoprotein</keyword>
<evidence type="ECO:0000256" key="14">
    <source>
        <dbReference type="ARBA" id="ARBA00023286"/>
    </source>
</evidence>
<dbReference type="AlphaFoldDB" id="A0A813Q5Q6"/>
<dbReference type="NCBIfam" id="TIGR00860">
    <property type="entry name" value="LIC"/>
    <property type="match status" value="1"/>
</dbReference>
<reference evidence="20" key="1">
    <citation type="submission" date="2021-02" db="EMBL/GenBank/DDBJ databases">
        <authorList>
            <person name="Nowell W R."/>
        </authorList>
    </citation>
    <scope>NUCLEOTIDE SEQUENCE</scope>
</reference>
<comment type="caution">
    <text evidence="20">The sequence shown here is derived from an EMBL/GenBank/DDBJ whole genome shotgun (WGS) entry which is preliminary data.</text>
</comment>
<dbReference type="FunFam" id="2.70.170.10:FF:000013">
    <property type="entry name" value="Acetylcholine receptor subunit alpha"/>
    <property type="match status" value="1"/>
</dbReference>
<dbReference type="InterPro" id="IPR002394">
    <property type="entry name" value="Nicotinic_acetylcholine_rcpt"/>
</dbReference>
<evidence type="ECO:0000256" key="7">
    <source>
        <dbReference type="ARBA" id="ARBA00023018"/>
    </source>
</evidence>
<dbReference type="InterPro" id="IPR036719">
    <property type="entry name" value="Neuro-gated_channel_TM_sf"/>
</dbReference>
<keyword evidence="15 17" id="KW-0407">Ion channel</keyword>
<keyword evidence="8 17" id="KW-0406">Ion transport</keyword>
<comment type="subcellular location">
    <subcellularLocation>
        <location evidence="16">Postsynaptic cell membrane</location>
        <topology evidence="16">Multi-pass membrane protein</topology>
    </subcellularLocation>
</comment>
<keyword evidence="5 17" id="KW-0732">Signal</keyword>
<evidence type="ECO:0000256" key="6">
    <source>
        <dbReference type="ARBA" id="ARBA00022989"/>
    </source>
</evidence>
<evidence type="ECO:0000313" key="20">
    <source>
        <dbReference type="EMBL" id="CAF0762442.1"/>
    </source>
</evidence>
<organism evidence="20 21">
    <name type="scientific">Adineta ricciae</name>
    <name type="common">Rotifer</name>
    <dbReference type="NCBI Taxonomy" id="249248"/>
    <lineage>
        <taxon>Eukaryota</taxon>
        <taxon>Metazoa</taxon>
        <taxon>Spiralia</taxon>
        <taxon>Gnathifera</taxon>
        <taxon>Rotifera</taxon>
        <taxon>Eurotatoria</taxon>
        <taxon>Bdelloidea</taxon>
        <taxon>Adinetida</taxon>
        <taxon>Adinetidae</taxon>
        <taxon>Adineta</taxon>
    </lineage>
</organism>
<dbReference type="InterPro" id="IPR018000">
    <property type="entry name" value="Neurotransmitter_ion_chnl_CS"/>
</dbReference>
<dbReference type="Pfam" id="PF02932">
    <property type="entry name" value="Neur_chan_memb"/>
    <property type="match status" value="1"/>
</dbReference>
<protein>
    <submittedName>
        <fullName evidence="20">Uncharacterized protein</fullName>
    </submittedName>
</protein>
<gene>
    <name evidence="20" type="ORF">EDS130_LOCUS2883</name>
</gene>
<keyword evidence="4 17" id="KW-0812">Transmembrane</keyword>
<evidence type="ECO:0000256" key="15">
    <source>
        <dbReference type="ARBA" id="ARBA00023303"/>
    </source>
</evidence>
<evidence type="ECO:0000256" key="5">
    <source>
        <dbReference type="ARBA" id="ARBA00022729"/>
    </source>
</evidence>
<keyword evidence="7" id="KW-0770">Synapse</keyword>